<gene>
    <name evidence="2" type="ORF">GCM10010269_21410</name>
</gene>
<organism evidence="2 3">
    <name type="scientific">Streptomyces humidus</name>
    <dbReference type="NCBI Taxonomy" id="52259"/>
    <lineage>
        <taxon>Bacteria</taxon>
        <taxon>Bacillati</taxon>
        <taxon>Actinomycetota</taxon>
        <taxon>Actinomycetes</taxon>
        <taxon>Kitasatosporales</taxon>
        <taxon>Streptomycetaceae</taxon>
        <taxon>Streptomyces</taxon>
    </lineage>
</organism>
<feature type="domain" description="DeoxyPurine in DNA protein A" evidence="1">
    <location>
        <begin position="19"/>
        <end position="259"/>
    </location>
</feature>
<name>A0A918FUQ3_9ACTN</name>
<comment type="caution">
    <text evidence="2">The sequence shown here is derived from an EMBL/GenBank/DDBJ whole genome shotgun (WGS) entry which is preliminary data.</text>
</comment>
<proteinExistence type="predicted"/>
<reference evidence="2" key="1">
    <citation type="journal article" date="2014" name="Int. J. Syst. Evol. Microbiol.">
        <title>Complete genome sequence of Corynebacterium casei LMG S-19264T (=DSM 44701T), isolated from a smear-ripened cheese.</title>
        <authorList>
            <consortium name="US DOE Joint Genome Institute (JGI-PGF)"/>
            <person name="Walter F."/>
            <person name="Albersmeier A."/>
            <person name="Kalinowski J."/>
            <person name="Ruckert C."/>
        </authorList>
    </citation>
    <scope>NUCLEOTIDE SEQUENCE</scope>
    <source>
        <strain evidence="2">JCM 4386</strain>
    </source>
</reference>
<keyword evidence="3" id="KW-1185">Reference proteome</keyword>
<reference evidence="2" key="2">
    <citation type="submission" date="2020-09" db="EMBL/GenBank/DDBJ databases">
        <authorList>
            <person name="Sun Q."/>
            <person name="Ohkuma M."/>
        </authorList>
    </citation>
    <scope>NUCLEOTIDE SEQUENCE</scope>
    <source>
        <strain evidence="2">JCM 4386</strain>
    </source>
</reference>
<evidence type="ECO:0000313" key="3">
    <source>
        <dbReference type="Proteomes" id="UP000606194"/>
    </source>
</evidence>
<accession>A0A918FUQ3</accession>
<sequence length="264" mass="29811">MPVLVPAQPAQAAPPLPTFWLGVHRPHWLKESRVPMFVSNRQLARVKTLPRAGHPWALDSGGFTEITKFGEWRTTPQQYVQQIRRYRDEVGRLSWASQQDLMCEDDALRMTGLTIDQHQDLTVANFLTLRELAPELPIIPVVQGWLRPHYARCVEKFAAAGVDLTKEPLVGVGSICRRPSTFTASWILEDLHAMGLRLHAFGYKKTGLDVSWRHVASADSMAWSKGGRFERTCGTHKSEANCLPYALRWREDLLGHLAAVREAA</sequence>
<dbReference type="Pfam" id="PF23859">
    <property type="entry name" value="DpdA"/>
    <property type="match status" value="1"/>
</dbReference>
<dbReference type="AlphaFoldDB" id="A0A918FUQ3"/>
<dbReference type="EMBL" id="BMTL01000007">
    <property type="protein sequence ID" value="GGR81946.1"/>
    <property type="molecule type" value="Genomic_DNA"/>
</dbReference>
<dbReference type="InterPro" id="IPR055645">
    <property type="entry name" value="DpdA"/>
</dbReference>
<protein>
    <recommendedName>
        <fullName evidence="1">DeoxyPurine in DNA protein A domain-containing protein</fullName>
    </recommendedName>
</protein>
<evidence type="ECO:0000313" key="2">
    <source>
        <dbReference type="EMBL" id="GGR81946.1"/>
    </source>
</evidence>
<evidence type="ECO:0000259" key="1">
    <source>
        <dbReference type="Pfam" id="PF23859"/>
    </source>
</evidence>
<dbReference type="RefSeq" id="WP_024127026.1">
    <property type="nucleotide sequence ID" value="NZ_BMTL01000007.1"/>
</dbReference>
<dbReference type="Proteomes" id="UP000606194">
    <property type="component" value="Unassembled WGS sequence"/>
</dbReference>